<accession>A0ABT5GJ60</accession>
<protein>
    <submittedName>
        <fullName evidence="1">Uncharacterized protein</fullName>
    </submittedName>
</protein>
<reference evidence="1 2" key="1">
    <citation type="submission" date="2022-11" db="EMBL/GenBank/DDBJ databases">
        <title>Anaerobic phenanthrene biodegradation by a DNRA strain PheN6.</title>
        <authorList>
            <person name="Zhang Z."/>
        </authorList>
    </citation>
    <scope>NUCLEOTIDE SEQUENCE [LARGE SCALE GENOMIC DNA]</scope>
    <source>
        <strain evidence="1 2">PheN6</strain>
    </source>
</reference>
<comment type="caution">
    <text evidence="1">The sequence shown here is derived from an EMBL/GenBank/DDBJ whole genome shotgun (WGS) entry which is preliminary data.</text>
</comment>
<dbReference type="EMBL" id="JAPFQL010000046">
    <property type="protein sequence ID" value="MDC5697900.1"/>
    <property type="molecule type" value="Genomic_DNA"/>
</dbReference>
<name>A0ABT5GJ60_9MICO</name>
<keyword evidence="2" id="KW-1185">Reference proteome</keyword>
<organism evidence="1 2">
    <name type="scientific">Intrasporangium calvum</name>
    <dbReference type="NCBI Taxonomy" id="53358"/>
    <lineage>
        <taxon>Bacteria</taxon>
        <taxon>Bacillati</taxon>
        <taxon>Actinomycetota</taxon>
        <taxon>Actinomycetes</taxon>
        <taxon>Micrococcales</taxon>
        <taxon>Intrasporangiaceae</taxon>
        <taxon>Intrasporangium</taxon>
    </lineage>
</organism>
<dbReference type="Proteomes" id="UP001150259">
    <property type="component" value="Unassembled WGS sequence"/>
</dbReference>
<sequence>MGTFNRRRSSDLPDEVRRAVPLGSGDRIIASAQDEQTGGYVVASTHQLAFIGADGSLAWQRPWHEAEAGTWQSDSRLLTVTWVDQRRPAQWLLRDASALHQALRERIQASVVLGDEFRAGNRRAVRVVIRQDLASGDLLEQVIPGKGVDPKDPAVAAEAARRLQRMRSEVGL</sequence>
<dbReference type="RefSeq" id="WP_272462474.1">
    <property type="nucleotide sequence ID" value="NZ_JAPFQL010000046.1"/>
</dbReference>
<evidence type="ECO:0000313" key="1">
    <source>
        <dbReference type="EMBL" id="MDC5697900.1"/>
    </source>
</evidence>
<gene>
    <name evidence="1" type="ORF">OO014_11565</name>
</gene>
<evidence type="ECO:0000313" key="2">
    <source>
        <dbReference type="Proteomes" id="UP001150259"/>
    </source>
</evidence>
<proteinExistence type="predicted"/>